<name>A0AAD7BH68_MYCRO</name>
<dbReference type="Proteomes" id="UP001221757">
    <property type="component" value="Unassembled WGS sequence"/>
</dbReference>
<keyword evidence="2" id="KW-1185">Reference proteome</keyword>
<protein>
    <submittedName>
        <fullName evidence="1">Uncharacterized protein</fullName>
    </submittedName>
</protein>
<dbReference type="EMBL" id="JARKIE010000701">
    <property type="protein sequence ID" value="KAJ7620660.1"/>
    <property type="molecule type" value="Genomic_DNA"/>
</dbReference>
<organism evidence="1 2">
    <name type="scientific">Mycena rosella</name>
    <name type="common">Pink bonnet</name>
    <name type="synonym">Agaricus rosellus</name>
    <dbReference type="NCBI Taxonomy" id="1033263"/>
    <lineage>
        <taxon>Eukaryota</taxon>
        <taxon>Fungi</taxon>
        <taxon>Dikarya</taxon>
        <taxon>Basidiomycota</taxon>
        <taxon>Agaricomycotina</taxon>
        <taxon>Agaricomycetes</taxon>
        <taxon>Agaricomycetidae</taxon>
        <taxon>Agaricales</taxon>
        <taxon>Marasmiineae</taxon>
        <taxon>Mycenaceae</taxon>
        <taxon>Mycena</taxon>
    </lineage>
</organism>
<accession>A0AAD7BH68</accession>
<reference evidence="1" key="1">
    <citation type="submission" date="2023-03" db="EMBL/GenBank/DDBJ databases">
        <title>Massive genome expansion in bonnet fungi (Mycena s.s.) driven by repeated elements and novel gene families across ecological guilds.</title>
        <authorList>
            <consortium name="Lawrence Berkeley National Laboratory"/>
            <person name="Harder C.B."/>
            <person name="Miyauchi S."/>
            <person name="Viragh M."/>
            <person name="Kuo A."/>
            <person name="Thoen E."/>
            <person name="Andreopoulos B."/>
            <person name="Lu D."/>
            <person name="Skrede I."/>
            <person name="Drula E."/>
            <person name="Henrissat B."/>
            <person name="Morin E."/>
            <person name="Kohler A."/>
            <person name="Barry K."/>
            <person name="LaButti K."/>
            <person name="Morin E."/>
            <person name="Salamov A."/>
            <person name="Lipzen A."/>
            <person name="Mereny Z."/>
            <person name="Hegedus B."/>
            <person name="Baldrian P."/>
            <person name="Stursova M."/>
            <person name="Weitz H."/>
            <person name="Taylor A."/>
            <person name="Grigoriev I.V."/>
            <person name="Nagy L.G."/>
            <person name="Martin F."/>
            <person name="Kauserud H."/>
        </authorList>
    </citation>
    <scope>NUCLEOTIDE SEQUENCE</scope>
    <source>
        <strain evidence="1">CBHHK067</strain>
    </source>
</reference>
<evidence type="ECO:0000313" key="1">
    <source>
        <dbReference type="EMBL" id="KAJ7620660.1"/>
    </source>
</evidence>
<proteinExistence type="predicted"/>
<evidence type="ECO:0000313" key="2">
    <source>
        <dbReference type="Proteomes" id="UP001221757"/>
    </source>
</evidence>
<sequence>MLVQNSVFPTSPSQPCTGVSVDLLEIYRALFERSCDAITALAAALHTIYDRRGFRVISNRV</sequence>
<gene>
    <name evidence="1" type="ORF">B0H17DRAFT_964718</name>
</gene>
<comment type="caution">
    <text evidence="1">The sequence shown here is derived from an EMBL/GenBank/DDBJ whole genome shotgun (WGS) entry which is preliminary data.</text>
</comment>
<dbReference type="AlphaFoldDB" id="A0AAD7BH68"/>